<feature type="compositionally biased region" description="Low complexity" evidence="1">
    <location>
        <begin position="580"/>
        <end position="595"/>
    </location>
</feature>
<reference evidence="2" key="1">
    <citation type="journal article" date="2020" name="Stud. Mycol.">
        <title>101 Dothideomycetes genomes: a test case for predicting lifestyles and emergence of pathogens.</title>
        <authorList>
            <person name="Haridas S."/>
            <person name="Albert R."/>
            <person name="Binder M."/>
            <person name="Bloem J."/>
            <person name="Labutti K."/>
            <person name="Salamov A."/>
            <person name="Andreopoulos B."/>
            <person name="Baker S."/>
            <person name="Barry K."/>
            <person name="Bills G."/>
            <person name="Bluhm B."/>
            <person name="Cannon C."/>
            <person name="Castanera R."/>
            <person name="Culley D."/>
            <person name="Daum C."/>
            <person name="Ezra D."/>
            <person name="Gonzalez J."/>
            <person name="Henrissat B."/>
            <person name="Kuo A."/>
            <person name="Liang C."/>
            <person name="Lipzen A."/>
            <person name="Lutzoni F."/>
            <person name="Magnuson J."/>
            <person name="Mondo S."/>
            <person name="Nolan M."/>
            <person name="Ohm R."/>
            <person name="Pangilinan J."/>
            <person name="Park H.-J."/>
            <person name="Ramirez L."/>
            <person name="Alfaro M."/>
            <person name="Sun H."/>
            <person name="Tritt A."/>
            <person name="Yoshinaga Y."/>
            <person name="Zwiers L.-H."/>
            <person name="Turgeon B."/>
            <person name="Goodwin S."/>
            <person name="Spatafora J."/>
            <person name="Crous P."/>
            <person name="Grigoriev I."/>
        </authorList>
    </citation>
    <scope>NUCLEOTIDE SEQUENCE</scope>
    <source>
        <strain evidence="2">SCOH1-5</strain>
    </source>
</reference>
<dbReference type="Proteomes" id="UP000799539">
    <property type="component" value="Unassembled WGS sequence"/>
</dbReference>
<dbReference type="AlphaFoldDB" id="A0A6A6F9P3"/>
<feature type="region of interest" description="Disordered" evidence="1">
    <location>
        <begin position="1002"/>
        <end position="1023"/>
    </location>
</feature>
<feature type="region of interest" description="Disordered" evidence="1">
    <location>
        <begin position="680"/>
        <end position="910"/>
    </location>
</feature>
<feature type="region of interest" description="Disordered" evidence="1">
    <location>
        <begin position="562"/>
        <end position="628"/>
    </location>
</feature>
<organism evidence="2 3">
    <name type="scientific">Cercospora zeae-maydis SCOH1-5</name>
    <dbReference type="NCBI Taxonomy" id="717836"/>
    <lineage>
        <taxon>Eukaryota</taxon>
        <taxon>Fungi</taxon>
        <taxon>Dikarya</taxon>
        <taxon>Ascomycota</taxon>
        <taxon>Pezizomycotina</taxon>
        <taxon>Dothideomycetes</taxon>
        <taxon>Dothideomycetidae</taxon>
        <taxon>Mycosphaerellales</taxon>
        <taxon>Mycosphaerellaceae</taxon>
        <taxon>Cercospora</taxon>
    </lineage>
</organism>
<feature type="region of interest" description="Disordered" evidence="1">
    <location>
        <begin position="412"/>
        <end position="516"/>
    </location>
</feature>
<evidence type="ECO:0000256" key="1">
    <source>
        <dbReference type="SAM" id="MobiDB-lite"/>
    </source>
</evidence>
<feature type="compositionally biased region" description="Basic and acidic residues" evidence="1">
    <location>
        <begin position="790"/>
        <end position="803"/>
    </location>
</feature>
<gene>
    <name evidence="2" type="ORF">CERZMDRAFT_86418</name>
</gene>
<dbReference type="EMBL" id="ML992683">
    <property type="protein sequence ID" value="KAF2210107.1"/>
    <property type="molecule type" value="Genomic_DNA"/>
</dbReference>
<feature type="region of interest" description="Disordered" evidence="1">
    <location>
        <begin position="644"/>
        <end position="667"/>
    </location>
</feature>
<sequence>MAPSKPVNHNIKSTTTVTDRDVREHHEAKADQSLMARITNVLQGRISKTSSSTPLAPRSSSSAIRTPNTAQRHRSIASSYSAASSLLASTYHRQPPPQQQAKPKPLRPLPALPKSTYSSPVQWQDTYPTATRLEEQNRHKARQDAALEQMVREEHQERQKFREWAKKTIFDQSVKKVSKGVSNAAADASEVVSSVAAAAAVAESPANFDHGSQQPAESVAKPTHEEAHVIEPQPAEPAFVQQAEAVQAREVPQAEQVEAAQVGAKNEEVAQYPPPPKTYHLKVSPVKRVKKTIIVSSSLPSTFPAGSRQVFQRALYSDGTTGWIKIQVIGNGAVEAEGVKALPEDRKRKCPFEDEFQSRKLRLTKSLGIQWAQKGEERQDDELSEQFETETRSQLDYARHIVGVLEAKLSEVGPEQGNFDEAEPGEVESGEVESGEIDSAEVEPTPVDVKGIDSAEAEADGNSPNTAEASNGDRHATKPNEVKPAEAHSAKSEPDEKSDEQEEEEEEEEAPITFSDRLYSFKGKPIIWVNQKKGMCGCGKRQGIYPHACFYQWFSEAARRRGHGGQATKSAHRTQKSTWAASVKQAAAAPANAPKGPRKQNGSGYYVAPRQAPESSRMAARRGQMESAAAPLDATIDELTQALKAQKQAARPATTGGGAHLPGSFGQDEVTANLISGHFEAEQVSGKQPPVKNRRGNRGERAAPEQDVQMRNALPASVPTGPRNRDNGRRRRDQFVPESSSAPVRGPVQHVQGPHPAAEDDDGDISMTDESTAPDRRRQRQNQRRQNRARSTEDKDGDVRMDDTSNIPTGPSRSAKRRGRGRPQNGDRYSNITMGDATPSDRPPLGPRDTNFSRSRHPTPQPQHRPQRNLDRIPRNAHDLEREENERRRMEANARRQDGTRGDGRPPRRDVAAREVNENDEVGFTIRGAAEERGVVMRDARRKSSKSGMRWRELASEAFTGRGRFDAAGLRDEISTCSTMASESHASSLIREECLIVSHRNTEESKPRKHKNHTPSHNICHSLGNLRSDGREDGCVENGSKTRNEARIERIVPVAFEEVAVSTTHHFPQSFDIPVARSCKRRKTTKKHNQHSDICWARGGSFGDEKKNKCR</sequence>
<keyword evidence="3" id="KW-1185">Reference proteome</keyword>
<feature type="region of interest" description="Disordered" evidence="1">
    <location>
        <begin position="92"/>
        <end position="123"/>
    </location>
</feature>
<feature type="compositionally biased region" description="Basic and acidic residues" evidence="1">
    <location>
        <begin position="868"/>
        <end position="910"/>
    </location>
</feature>
<feature type="compositionally biased region" description="Basic and acidic residues" evidence="1">
    <location>
        <begin position="18"/>
        <end position="30"/>
    </location>
</feature>
<feature type="region of interest" description="Disordered" evidence="1">
    <location>
        <begin position="1"/>
        <end position="78"/>
    </location>
</feature>
<feature type="region of interest" description="Disordered" evidence="1">
    <location>
        <begin position="1090"/>
        <end position="1111"/>
    </location>
</feature>
<feature type="compositionally biased region" description="Acidic residues" evidence="1">
    <location>
        <begin position="418"/>
        <end position="441"/>
    </location>
</feature>
<protein>
    <submittedName>
        <fullName evidence="2">Uncharacterized protein</fullName>
    </submittedName>
</protein>
<feature type="compositionally biased region" description="Acidic residues" evidence="1">
    <location>
        <begin position="496"/>
        <end position="510"/>
    </location>
</feature>
<dbReference type="OrthoDB" id="3649003at2759"/>
<feature type="compositionally biased region" description="Basic residues" evidence="1">
    <location>
        <begin position="777"/>
        <end position="788"/>
    </location>
</feature>
<name>A0A6A6F9P3_9PEZI</name>
<evidence type="ECO:0000313" key="3">
    <source>
        <dbReference type="Proteomes" id="UP000799539"/>
    </source>
</evidence>
<feature type="compositionally biased region" description="Low complexity" evidence="1">
    <location>
        <begin position="49"/>
        <end position="63"/>
    </location>
</feature>
<feature type="compositionally biased region" description="Basic and acidic residues" evidence="1">
    <location>
        <begin position="471"/>
        <end position="495"/>
    </location>
</feature>
<proteinExistence type="predicted"/>
<evidence type="ECO:0000313" key="2">
    <source>
        <dbReference type="EMBL" id="KAF2210107.1"/>
    </source>
</evidence>
<accession>A0A6A6F9P3</accession>